<gene>
    <name evidence="1" type="ORF">H5410_002835</name>
</gene>
<comment type="caution">
    <text evidence="1">The sequence shown here is derived from an EMBL/GenBank/DDBJ whole genome shotgun (WGS) entry which is preliminary data.</text>
</comment>
<proteinExistence type="predicted"/>
<protein>
    <submittedName>
        <fullName evidence="1">Uncharacterized protein</fullName>
    </submittedName>
</protein>
<dbReference type="AlphaFoldDB" id="A0A9J6B312"/>
<dbReference type="Proteomes" id="UP000824120">
    <property type="component" value="Chromosome 1"/>
</dbReference>
<dbReference type="EMBL" id="JACXVP010000001">
    <property type="protein sequence ID" value="KAG5631118.1"/>
    <property type="molecule type" value="Genomic_DNA"/>
</dbReference>
<keyword evidence="2" id="KW-1185">Reference proteome</keyword>
<accession>A0A9J6B312</accession>
<evidence type="ECO:0000313" key="2">
    <source>
        <dbReference type="Proteomes" id="UP000824120"/>
    </source>
</evidence>
<organism evidence="1 2">
    <name type="scientific">Solanum commersonii</name>
    <name type="common">Commerson's wild potato</name>
    <name type="synonym">Commerson's nightshade</name>
    <dbReference type="NCBI Taxonomy" id="4109"/>
    <lineage>
        <taxon>Eukaryota</taxon>
        <taxon>Viridiplantae</taxon>
        <taxon>Streptophyta</taxon>
        <taxon>Embryophyta</taxon>
        <taxon>Tracheophyta</taxon>
        <taxon>Spermatophyta</taxon>
        <taxon>Magnoliopsida</taxon>
        <taxon>eudicotyledons</taxon>
        <taxon>Gunneridae</taxon>
        <taxon>Pentapetalae</taxon>
        <taxon>asterids</taxon>
        <taxon>lamiids</taxon>
        <taxon>Solanales</taxon>
        <taxon>Solanaceae</taxon>
        <taxon>Solanoideae</taxon>
        <taxon>Solaneae</taxon>
        <taxon>Solanum</taxon>
    </lineage>
</organism>
<sequence length="76" mass="8945">MKWSSRRFSFPCKVVPYRPMTQSAKRLKAKFETKHGHYLAEGTKGLKRTKKLRPEDRRAQLASHRSAWRSPFVPVC</sequence>
<name>A0A9J6B312_SOLCO</name>
<evidence type="ECO:0000313" key="1">
    <source>
        <dbReference type="EMBL" id="KAG5631118.1"/>
    </source>
</evidence>
<reference evidence="1 2" key="1">
    <citation type="submission" date="2020-09" db="EMBL/GenBank/DDBJ databases">
        <title>De no assembly of potato wild relative species, Solanum commersonii.</title>
        <authorList>
            <person name="Cho K."/>
        </authorList>
    </citation>
    <scope>NUCLEOTIDE SEQUENCE [LARGE SCALE GENOMIC DNA]</scope>
    <source>
        <strain evidence="1">LZ3.2</strain>
        <tissue evidence="1">Leaf</tissue>
    </source>
</reference>